<evidence type="ECO:0000256" key="1">
    <source>
        <dbReference type="ARBA" id="ARBA00004752"/>
    </source>
</evidence>
<feature type="active site" description="Nucleophile" evidence="6">
    <location>
        <position position="479"/>
    </location>
</feature>
<feature type="compositionally biased region" description="Basic and acidic residues" evidence="7">
    <location>
        <begin position="1"/>
        <end position="32"/>
    </location>
</feature>
<feature type="active site" description="Proton donor/acceptor" evidence="6">
    <location>
        <position position="458"/>
    </location>
</feature>
<dbReference type="GO" id="GO:0016740">
    <property type="term" value="F:transferase activity"/>
    <property type="evidence" value="ECO:0007669"/>
    <property type="project" value="UniProtKB-KW"/>
</dbReference>
<dbReference type="InterPro" id="IPR005490">
    <property type="entry name" value="LD_TPept_cat_dom"/>
</dbReference>
<dbReference type="InterPro" id="IPR022029">
    <property type="entry name" value="YoaR-like_PG-bd"/>
</dbReference>
<keyword evidence="3 6" id="KW-0133">Cell shape</keyword>
<proteinExistence type="predicted"/>
<feature type="domain" description="L,D-TPase catalytic" evidence="9">
    <location>
        <begin position="383"/>
        <end position="503"/>
    </location>
</feature>
<name>A0AAE3A2Z8_9FIRM</name>
<dbReference type="Pfam" id="PF03734">
    <property type="entry name" value="YkuD"/>
    <property type="match status" value="1"/>
</dbReference>
<keyword evidence="2" id="KW-0808">Transferase</keyword>
<evidence type="ECO:0000256" key="2">
    <source>
        <dbReference type="ARBA" id="ARBA00022679"/>
    </source>
</evidence>
<comment type="pathway">
    <text evidence="1 6">Cell wall biogenesis; peptidoglycan biosynthesis.</text>
</comment>
<evidence type="ECO:0000256" key="7">
    <source>
        <dbReference type="SAM" id="MobiDB-lite"/>
    </source>
</evidence>
<evidence type="ECO:0000313" key="10">
    <source>
        <dbReference type="EMBL" id="MCC2120907.1"/>
    </source>
</evidence>
<dbReference type="CDD" id="cd16913">
    <property type="entry name" value="YkuD_like"/>
    <property type="match status" value="1"/>
</dbReference>
<dbReference type="Gene3D" id="2.40.440.10">
    <property type="entry name" value="L,D-transpeptidase catalytic domain-like"/>
    <property type="match status" value="1"/>
</dbReference>
<dbReference type="GO" id="GO:0005576">
    <property type="term" value="C:extracellular region"/>
    <property type="evidence" value="ECO:0007669"/>
    <property type="project" value="TreeGrafter"/>
</dbReference>
<gene>
    <name evidence="10" type="ORF">LKD75_15145</name>
</gene>
<evidence type="ECO:0000256" key="3">
    <source>
        <dbReference type="ARBA" id="ARBA00022960"/>
    </source>
</evidence>
<dbReference type="Pfam" id="PF12229">
    <property type="entry name" value="PG_binding_4"/>
    <property type="match status" value="1"/>
</dbReference>
<dbReference type="PROSITE" id="PS52029">
    <property type="entry name" value="LD_TPASE"/>
    <property type="match status" value="1"/>
</dbReference>
<dbReference type="Gene3D" id="3.10.20.800">
    <property type="match status" value="1"/>
</dbReference>
<evidence type="ECO:0000259" key="9">
    <source>
        <dbReference type="PROSITE" id="PS52029"/>
    </source>
</evidence>
<dbReference type="GO" id="GO:0008360">
    <property type="term" value="P:regulation of cell shape"/>
    <property type="evidence" value="ECO:0007669"/>
    <property type="project" value="UniProtKB-UniRule"/>
</dbReference>
<evidence type="ECO:0000256" key="5">
    <source>
        <dbReference type="ARBA" id="ARBA00023316"/>
    </source>
</evidence>
<keyword evidence="5 6" id="KW-0961">Cell wall biogenesis/degradation</keyword>
<dbReference type="AlphaFoldDB" id="A0AAE3A2Z8"/>
<organism evidence="10 11">
    <name type="scientific">Waltera acetigignens</name>
    <dbReference type="NCBI Taxonomy" id="2981769"/>
    <lineage>
        <taxon>Bacteria</taxon>
        <taxon>Bacillati</taxon>
        <taxon>Bacillota</taxon>
        <taxon>Clostridia</taxon>
        <taxon>Lachnospirales</taxon>
        <taxon>Lachnospiraceae</taxon>
        <taxon>Waltera</taxon>
    </lineage>
</organism>
<reference evidence="10 11" key="1">
    <citation type="submission" date="2021-10" db="EMBL/GenBank/DDBJ databases">
        <title>Anaerobic single-cell dispensing facilitates the cultivation of human gut bacteria.</title>
        <authorList>
            <person name="Afrizal A."/>
        </authorList>
    </citation>
    <scope>NUCLEOTIDE SEQUENCE [LARGE SCALE GENOMIC DNA]</scope>
    <source>
        <strain evidence="10 11">CLA-AA-H273</strain>
    </source>
</reference>
<feature type="region of interest" description="Disordered" evidence="7">
    <location>
        <begin position="1"/>
        <end position="36"/>
    </location>
</feature>
<accession>A0AAE3A2Z8</accession>
<dbReference type="GO" id="GO:0071555">
    <property type="term" value="P:cell wall organization"/>
    <property type="evidence" value="ECO:0007669"/>
    <property type="project" value="UniProtKB-UniRule"/>
</dbReference>
<sequence>MENDNKELKEETTKKEADKKETESKEETKQPVEETAVQKKKSKKWIGIVAAVVAVILLAYGGVAIYYQSHFLNHTYINNSDCSNMTATEVAAIMDQQSQQYSLQILGRDENGVQEEIGTITASEIGMYWVDTLNAAQELLDRQNEFLWIEMLWSTQNHDVVQGVSYDADKLQEQLAQMPALQNKNMIAPEDAYISEYSEKNKNYEIIPETMGIELNNNLVEEVVSTAIMQGDTTVDLEEQGCYETAKITAEDAALVKACDTMNKWVSAQITYDWNGNKVVVDGDTIHEWIQTDNKDPQLDEEAIEEFVAEQAKEYDTYGKKRKFTTVQGIELTLPSGAYGWKTDREEEVKELTASIEKGENIDKEPVYSSKGAQKGSDDIGNSYVEIDLTNQHLYLFQNGSIVLETDFVSGNMSKAGCMTPPGVFGLTYKTKNAVLRGADYETPVNYWMPFNGNVGMHDATWRGSFGGTIYLTSGSHGCVNLPLNMAAAIYEYVSTGFPVVCYYY</sequence>
<dbReference type="InterPro" id="IPR050979">
    <property type="entry name" value="LD-transpeptidase"/>
</dbReference>
<dbReference type="PANTHER" id="PTHR30582">
    <property type="entry name" value="L,D-TRANSPEPTIDASE"/>
    <property type="match status" value="1"/>
</dbReference>
<evidence type="ECO:0000256" key="6">
    <source>
        <dbReference type="PROSITE-ProRule" id="PRU01373"/>
    </source>
</evidence>
<dbReference type="SUPFAM" id="SSF141523">
    <property type="entry name" value="L,D-transpeptidase catalytic domain-like"/>
    <property type="match status" value="1"/>
</dbReference>
<dbReference type="RefSeq" id="WP_227733794.1">
    <property type="nucleotide sequence ID" value="NZ_JAJEPV010000048.1"/>
</dbReference>
<dbReference type="GO" id="GO:0071972">
    <property type="term" value="F:peptidoglycan L,D-transpeptidase activity"/>
    <property type="evidence" value="ECO:0007669"/>
    <property type="project" value="TreeGrafter"/>
</dbReference>
<evidence type="ECO:0000256" key="4">
    <source>
        <dbReference type="ARBA" id="ARBA00022984"/>
    </source>
</evidence>
<dbReference type="GO" id="GO:0018104">
    <property type="term" value="P:peptidoglycan-protein cross-linking"/>
    <property type="evidence" value="ECO:0007669"/>
    <property type="project" value="TreeGrafter"/>
</dbReference>
<protein>
    <submittedName>
        <fullName evidence="10">Peptidoglycan binding domain-containing protein</fullName>
    </submittedName>
</protein>
<dbReference type="Proteomes" id="UP001197795">
    <property type="component" value="Unassembled WGS sequence"/>
</dbReference>
<keyword evidence="4 6" id="KW-0573">Peptidoglycan synthesis</keyword>
<keyword evidence="11" id="KW-1185">Reference proteome</keyword>
<keyword evidence="8" id="KW-0812">Transmembrane</keyword>
<keyword evidence="8" id="KW-0472">Membrane</keyword>
<dbReference type="InterPro" id="IPR038054">
    <property type="entry name" value="LD_TPept-like_central_sf"/>
</dbReference>
<evidence type="ECO:0000313" key="11">
    <source>
        <dbReference type="Proteomes" id="UP001197795"/>
    </source>
</evidence>
<dbReference type="InterPro" id="IPR038063">
    <property type="entry name" value="Transpep_catalytic_dom"/>
</dbReference>
<keyword evidence="8" id="KW-1133">Transmembrane helix</keyword>
<feature type="transmembrane region" description="Helical" evidence="8">
    <location>
        <begin position="45"/>
        <end position="67"/>
    </location>
</feature>
<dbReference type="PANTHER" id="PTHR30582:SF33">
    <property type="entry name" value="EXPORTED PROTEIN"/>
    <property type="match status" value="1"/>
</dbReference>
<dbReference type="SUPFAM" id="SSF143985">
    <property type="entry name" value="L,D-transpeptidase pre-catalytic domain-like"/>
    <property type="match status" value="1"/>
</dbReference>
<evidence type="ECO:0000256" key="8">
    <source>
        <dbReference type="SAM" id="Phobius"/>
    </source>
</evidence>
<dbReference type="EMBL" id="JAJEPV010000048">
    <property type="protein sequence ID" value="MCC2120907.1"/>
    <property type="molecule type" value="Genomic_DNA"/>
</dbReference>
<comment type="caution">
    <text evidence="10">The sequence shown here is derived from an EMBL/GenBank/DDBJ whole genome shotgun (WGS) entry which is preliminary data.</text>
</comment>